<keyword evidence="9" id="KW-1185">Reference proteome</keyword>
<evidence type="ECO:0000313" key="9">
    <source>
        <dbReference type="Proteomes" id="UP000298663"/>
    </source>
</evidence>
<keyword evidence="3 7" id="KW-1133">Transmembrane helix</keyword>
<name>A0A4U5N3I8_STECR</name>
<evidence type="ECO:0000256" key="6">
    <source>
        <dbReference type="ARBA" id="ARBA00025799"/>
    </source>
</evidence>
<dbReference type="AlphaFoldDB" id="A0A4U5N3I8"/>
<feature type="transmembrane region" description="Helical" evidence="7">
    <location>
        <begin position="68"/>
        <end position="86"/>
    </location>
</feature>
<dbReference type="GO" id="GO:0005829">
    <property type="term" value="C:cytosol"/>
    <property type="evidence" value="ECO:0007669"/>
    <property type="project" value="GOC"/>
</dbReference>
<dbReference type="GO" id="GO:0000139">
    <property type="term" value="C:Golgi membrane"/>
    <property type="evidence" value="ECO:0007669"/>
    <property type="project" value="UniProtKB-SubCell"/>
</dbReference>
<protein>
    <recommendedName>
        <fullName evidence="10">Vesicle transport protein</fullName>
    </recommendedName>
</protein>
<evidence type="ECO:0008006" key="10">
    <source>
        <dbReference type="Google" id="ProtNLM"/>
    </source>
</evidence>
<dbReference type="PANTHER" id="PTHR21493">
    <property type="entry name" value="CGI-141-RELATED/LIPASE CONTAINING PROTEIN"/>
    <property type="match status" value="1"/>
</dbReference>
<dbReference type="GO" id="GO:0006888">
    <property type="term" value="P:endoplasmic reticulum to Golgi vesicle-mediated transport"/>
    <property type="evidence" value="ECO:0007669"/>
    <property type="project" value="InterPro"/>
</dbReference>
<evidence type="ECO:0000256" key="5">
    <source>
        <dbReference type="ARBA" id="ARBA00023136"/>
    </source>
</evidence>
<gene>
    <name evidence="8" type="ORF">L596_017834</name>
</gene>
<dbReference type="PANTHER" id="PTHR21493:SF9">
    <property type="entry name" value="GOLGI TRANSPORT PROTEIN 1-RELATED"/>
    <property type="match status" value="1"/>
</dbReference>
<evidence type="ECO:0000256" key="2">
    <source>
        <dbReference type="ARBA" id="ARBA00022692"/>
    </source>
</evidence>
<keyword evidence="4" id="KW-0333">Golgi apparatus</keyword>
<feature type="transmembrane region" description="Helical" evidence="7">
    <location>
        <begin position="12"/>
        <end position="31"/>
    </location>
</feature>
<feature type="transmembrane region" description="Helical" evidence="7">
    <location>
        <begin position="37"/>
        <end position="56"/>
    </location>
</feature>
<dbReference type="GO" id="GO:0042147">
    <property type="term" value="P:retrograde transport, endosome to Golgi"/>
    <property type="evidence" value="ECO:0007669"/>
    <property type="project" value="InterPro"/>
</dbReference>
<reference evidence="8 9" key="2">
    <citation type="journal article" date="2019" name="G3 (Bethesda)">
        <title>Hybrid Assembly of the Genome of the Entomopathogenic Nematode Steinernema carpocapsae Identifies the X-Chromosome.</title>
        <authorList>
            <person name="Serra L."/>
            <person name="Macchietto M."/>
            <person name="Macias-Munoz A."/>
            <person name="McGill C.J."/>
            <person name="Rodriguez I.M."/>
            <person name="Rodriguez B."/>
            <person name="Murad R."/>
            <person name="Mortazavi A."/>
        </authorList>
    </citation>
    <scope>NUCLEOTIDE SEQUENCE [LARGE SCALE GENOMIC DNA]</scope>
    <source>
        <strain evidence="8 9">ALL</strain>
    </source>
</reference>
<dbReference type="GO" id="GO:0005783">
    <property type="term" value="C:endoplasmic reticulum"/>
    <property type="evidence" value="ECO:0007669"/>
    <property type="project" value="TreeGrafter"/>
</dbReference>
<dbReference type="OrthoDB" id="204784at2759"/>
<dbReference type="STRING" id="34508.A0A4U5N3I8"/>
<evidence type="ECO:0000256" key="3">
    <source>
        <dbReference type="ARBA" id="ARBA00022989"/>
    </source>
</evidence>
<comment type="caution">
    <text evidence="8">The sequence shown here is derived from an EMBL/GenBank/DDBJ whole genome shotgun (WGS) entry which is preliminary data.</text>
</comment>
<keyword evidence="2 7" id="KW-0812">Transmembrane</keyword>
<dbReference type="EMBL" id="AZBU02000005">
    <property type="protein sequence ID" value="TKR76733.1"/>
    <property type="molecule type" value="Genomic_DNA"/>
</dbReference>
<comment type="similarity">
    <text evidence="6">Belongs to the GOT1 family.</text>
</comment>
<accession>A0A4U5N3I8</accession>
<dbReference type="Proteomes" id="UP000298663">
    <property type="component" value="Unassembled WGS sequence"/>
</dbReference>
<keyword evidence="5 7" id="KW-0472">Membrane</keyword>
<feature type="transmembrane region" description="Helical" evidence="7">
    <location>
        <begin position="92"/>
        <end position="116"/>
    </location>
</feature>
<sequence length="139" mass="15134">MNIEMNTPRQFGIGLALFGVAYIFLGIVLFMDAALLTLGNILFVVGVVLTIGWHRAAPFFFTRTKTRGSSLFFGGIFVCLYGYPLVGIPIEAWGFFVLFGGFLRTILTLVCHIPFVGPLAKLISYYTGASDPEPLTAAS</sequence>
<reference evidence="8 9" key="1">
    <citation type="journal article" date="2015" name="Genome Biol.">
        <title>Comparative genomics of Steinernema reveals deeply conserved gene regulatory networks.</title>
        <authorList>
            <person name="Dillman A.R."/>
            <person name="Macchietto M."/>
            <person name="Porter C.F."/>
            <person name="Rogers A."/>
            <person name="Williams B."/>
            <person name="Antoshechkin I."/>
            <person name="Lee M.M."/>
            <person name="Goodwin Z."/>
            <person name="Lu X."/>
            <person name="Lewis E.E."/>
            <person name="Goodrich-Blair H."/>
            <person name="Stock S.P."/>
            <person name="Adams B.J."/>
            <person name="Sternberg P.W."/>
            <person name="Mortazavi A."/>
        </authorList>
    </citation>
    <scope>NUCLEOTIDE SEQUENCE [LARGE SCALE GENOMIC DNA]</scope>
    <source>
        <strain evidence="8 9">ALL</strain>
    </source>
</reference>
<dbReference type="Pfam" id="PF04178">
    <property type="entry name" value="Got1"/>
    <property type="match status" value="1"/>
</dbReference>
<comment type="subcellular location">
    <subcellularLocation>
        <location evidence="1">Golgi apparatus membrane</location>
        <topology evidence="1">Multi-pass membrane protein</topology>
    </subcellularLocation>
</comment>
<dbReference type="InterPro" id="IPR007305">
    <property type="entry name" value="Vesicle_transpt_Got1/SFT2"/>
</dbReference>
<proteinExistence type="inferred from homology"/>
<organism evidence="8 9">
    <name type="scientific">Steinernema carpocapsae</name>
    <name type="common">Entomopathogenic nematode</name>
    <dbReference type="NCBI Taxonomy" id="34508"/>
    <lineage>
        <taxon>Eukaryota</taxon>
        <taxon>Metazoa</taxon>
        <taxon>Ecdysozoa</taxon>
        <taxon>Nematoda</taxon>
        <taxon>Chromadorea</taxon>
        <taxon>Rhabditida</taxon>
        <taxon>Tylenchina</taxon>
        <taxon>Panagrolaimomorpha</taxon>
        <taxon>Strongyloidoidea</taxon>
        <taxon>Steinernematidae</taxon>
        <taxon>Steinernema</taxon>
    </lineage>
</organism>
<dbReference type="InterPro" id="IPR045176">
    <property type="entry name" value="Got1"/>
</dbReference>
<evidence type="ECO:0000313" key="8">
    <source>
        <dbReference type="EMBL" id="TKR76733.1"/>
    </source>
</evidence>
<evidence type="ECO:0000256" key="7">
    <source>
        <dbReference type="SAM" id="Phobius"/>
    </source>
</evidence>
<evidence type="ECO:0000256" key="1">
    <source>
        <dbReference type="ARBA" id="ARBA00004653"/>
    </source>
</evidence>
<evidence type="ECO:0000256" key="4">
    <source>
        <dbReference type="ARBA" id="ARBA00023034"/>
    </source>
</evidence>